<evidence type="ECO:0000256" key="1">
    <source>
        <dbReference type="ARBA" id="ARBA00022723"/>
    </source>
</evidence>
<keyword evidence="4 5" id="KW-0862">Zinc</keyword>
<dbReference type="PROSITE" id="PS51188">
    <property type="entry name" value="ZF_CR"/>
    <property type="match status" value="1"/>
</dbReference>
<dbReference type="Pfam" id="PF01556">
    <property type="entry name" value="DnaJ_C"/>
    <property type="match status" value="1"/>
</dbReference>
<evidence type="ECO:0000259" key="6">
    <source>
        <dbReference type="PROSITE" id="PS51188"/>
    </source>
</evidence>
<dbReference type="InterPro" id="IPR036410">
    <property type="entry name" value="HSP_DnaJ_Cys-rich_dom_sf"/>
</dbReference>
<dbReference type="InterPro" id="IPR008971">
    <property type="entry name" value="HSP40/DnaJ_pept-bd"/>
</dbReference>
<organism evidence="7 8">
    <name type="scientific">Castilleja foliolosa</name>
    <dbReference type="NCBI Taxonomy" id="1961234"/>
    <lineage>
        <taxon>Eukaryota</taxon>
        <taxon>Viridiplantae</taxon>
        <taxon>Streptophyta</taxon>
        <taxon>Embryophyta</taxon>
        <taxon>Tracheophyta</taxon>
        <taxon>Spermatophyta</taxon>
        <taxon>Magnoliopsida</taxon>
        <taxon>eudicotyledons</taxon>
        <taxon>Gunneridae</taxon>
        <taxon>Pentapetalae</taxon>
        <taxon>asterids</taxon>
        <taxon>lamiids</taxon>
        <taxon>Lamiales</taxon>
        <taxon>Orobanchaceae</taxon>
        <taxon>Pedicularideae</taxon>
        <taxon>Castillejinae</taxon>
        <taxon>Castilleja</taxon>
    </lineage>
</organism>
<keyword evidence="1 5" id="KW-0479">Metal-binding</keyword>
<keyword evidence="8" id="KW-1185">Reference proteome</keyword>
<dbReference type="CDD" id="cd10719">
    <property type="entry name" value="DnaJ_zf"/>
    <property type="match status" value="1"/>
</dbReference>
<dbReference type="InterPro" id="IPR001305">
    <property type="entry name" value="HSP_DnaJ_Cys-rich_dom"/>
</dbReference>
<dbReference type="SUPFAM" id="SSF57938">
    <property type="entry name" value="DnaJ/Hsp40 cysteine-rich domain"/>
    <property type="match status" value="1"/>
</dbReference>
<dbReference type="CDD" id="cd10747">
    <property type="entry name" value="DnaJ_C"/>
    <property type="match status" value="1"/>
</dbReference>
<dbReference type="InterPro" id="IPR002939">
    <property type="entry name" value="DnaJ_C"/>
</dbReference>
<dbReference type="GO" id="GO:0008270">
    <property type="term" value="F:zinc ion binding"/>
    <property type="evidence" value="ECO:0007669"/>
    <property type="project" value="UniProtKB-KW"/>
</dbReference>
<dbReference type="Proteomes" id="UP001632038">
    <property type="component" value="Unassembled WGS sequence"/>
</dbReference>
<dbReference type="Gene3D" id="2.60.260.20">
    <property type="entry name" value="Urease metallochaperone UreE, N-terminal domain"/>
    <property type="match status" value="2"/>
</dbReference>
<name>A0ABD3BYM5_9LAMI</name>
<dbReference type="AlphaFoldDB" id="A0ABD3BYM5"/>
<reference evidence="8" key="1">
    <citation type="journal article" date="2024" name="IScience">
        <title>Strigolactones Initiate the Formation of Haustorium-like Structures in Castilleja.</title>
        <authorList>
            <person name="Buerger M."/>
            <person name="Peterson D."/>
            <person name="Chory J."/>
        </authorList>
    </citation>
    <scope>NUCLEOTIDE SEQUENCE [LARGE SCALE GENOMIC DNA]</scope>
</reference>
<protein>
    <recommendedName>
        <fullName evidence="6">CR-type domain-containing protein</fullName>
    </recommendedName>
</protein>
<proteinExistence type="predicted"/>
<keyword evidence="3 5" id="KW-0863">Zinc-finger</keyword>
<dbReference type="EMBL" id="JAVIJP010000060">
    <property type="protein sequence ID" value="KAL3622308.1"/>
    <property type="molecule type" value="Genomic_DNA"/>
</dbReference>
<feature type="domain" description="CR-type" evidence="6">
    <location>
        <begin position="2"/>
        <end position="86"/>
    </location>
</feature>
<dbReference type="PANTHER" id="PTHR43888">
    <property type="entry name" value="DNAJ-LIKE-2, ISOFORM A-RELATED"/>
    <property type="match status" value="1"/>
</dbReference>
<evidence type="ECO:0000256" key="3">
    <source>
        <dbReference type="ARBA" id="ARBA00022771"/>
    </source>
</evidence>
<accession>A0ABD3BYM5</accession>
<keyword evidence="2" id="KW-0677">Repeat</keyword>
<evidence type="ECO:0000256" key="5">
    <source>
        <dbReference type="PROSITE-ProRule" id="PRU00546"/>
    </source>
</evidence>
<evidence type="ECO:0000313" key="8">
    <source>
        <dbReference type="Proteomes" id="UP001632038"/>
    </source>
</evidence>
<dbReference type="SUPFAM" id="SSF49493">
    <property type="entry name" value="HSP40/DnaJ peptide-binding domain"/>
    <property type="match status" value="2"/>
</dbReference>
<dbReference type="FunFam" id="2.60.260.20:FF:000003">
    <property type="entry name" value="DnaJ subfamily A member 2"/>
    <property type="match status" value="1"/>
</dbReference>
<evidence type="ECO:0000256" key="4">
    <source>
        <dbReference type="ARBA" id="ARBA00022833"/>
    </source>
</evidence>
<evidence type="ECO:0000256" key="2">
    <source>
        <dbReference type="ARBA" id="ARBA00022737"/>
    </source>
</evidence>
<gene>
    <name evidence="7" type="ORF">CASFOL_033719</name>
</gene>
<dbReference type="FunFam" id="2.10.230.10:FF:000001">
    <property type="entry name" value="DnaJ subfamily A member 2"/>
    <property type="match status" value="1"/>
</dbReference>
<sequence length="251" mass="27817">MGPQRSYLSHVMCSAPSAKGKGSKPGASTKCFGCQGSGIKVLIRQLGPSMIKQVKCPCTECWGTGEMISDKDRCTQCEGQKVVKEKKVLKVVVEKGMQHCQMIKFPGLANEAPDTVTGDAVCVLLQNQHPKFKRKGDDLFLEHTLTLTEAQCGFQFTVTHLDNRQLFIKSQPGEVIKPGQSEAIDDEGMPIYKRSFMKGKLYIQFTVDFPDSLCPEQSKAVEAVQPTTTDMELDECEETTLNDINMEEEII</sequence>
<dbReference type="InterPro" id="IPR044713">
    <property type="entry name" value="DNJA1/2-like"/>
</dbReference>
<comment type="caution">
    <text evidence="7">The sequence shown here is derived from an EMBL/GenBank/DDBJ whole genome shotgun (WGS) entry which is preliminary data.</text>
</comment>
<evidence type="ECO:0000313" key="7">
    <source>
        <dbReference type="EMBL" id="KAL3622308.1"/>
    </source>
</evidence>
<dbReference type="Gene3D" id="2.10.230.10">
    <property type="entry name" value="Heat shock protein DnaJ, cysteine-rich domain"/>
    <property type="match status" value="1"/>
</dbReference>
<feature type="zinc finger region" description="CR-type" evidence="5">
    <location>
        <begin position="2"/>
        <end position="86"/>
    </location>
</feature>